<dbReference type="Proteomes" id="UP001432060">
    <property type="component" value="Plasmid unnamed1"/>
</dbReference>
<feature type="region of interest" description="Disordered" evidence="2">
    <location>
        <begin position="224"/>
        <end position="254"/>
    </location>
</feature>
<dbReference type="SUPFAM" id="SSF69318">
    <property type="entry name" value="Integrin alpha N-terminal domain"/>
    <property type="match status" value="2"/>
</dbReference>
<dbReference type="InterPro" id="IPR001480">
    <property type="entry name" value="Bulb-type_lectin_dom"/>
</dbReference>
<evidence type="ECO:0000256" key="2">
    <source>
        <dbReference type="SAM" id="MobiDB-lite"/>
    </source>
</evidence>
<dbReference type="InterPro" id="IPR036426">
    <property type="entry name" value="Bulb-type_lectin_dom_sf"/>
</dbReference>
<proteinExistence type="predicted"/>
<evidence type="ECO:0000256" key="1">
    <source>
        <dbReference type="ARBA" id="ARBA00022729"/>
    </source>
</evidence>
<feature type="region of interest" description="Disordered" evidence="2">
    <location>
        <begin position="381"/>
        <end position="405"/>
    </location>
</feature>
<dbReference type="SMART" id="SM00108">
    <property type="entry name" value="B_lectin"/>
    <property type="match status" value="1"/>
</dbReference>
<geneLocation type="plasmid" evidence="4 5">
    <name>unnamed1</name>
</geneLocation>
<protein>
    <submittedName>
        <fullName evidence="4">FG-GAP-like repeat-containing protein</fullName>
    </submittedName>
</protein>
<dbReference type="InterPro" id="IPR013783">
    <property type="entry name" value="Ig-like_fold"/>
</dbReference>
<feature type="region of interest" description="Disordered" evidence="2">
    <location>
        <begin position="16"/>
        <end position="43"/>
    </location>
</feature>
<organism evidence="4 5">
    <name type="scientific">Streptomyces melanogenes</name>
    <dbReference type="NCBI Taxonomy" id="67326"/>
    <lineage>
        <taxon>Bacteria</taxon>
        <taxon>Bacillati</taxon>
        <taxon>Actinomycetota</taxon>
        <taxon>Actinomycetes</taxon>
        <taxon>Kitasatosporales</taxon>
        <taxon>Streptomycetaceae</taxon>
        <taxon>Streptomyces</taxon>
    </lineage>
</organism>
<dbReference type="Gene3D" id="2.90.10.10">
    <property type="entry name" value="Bulb-type lectin domain"/>
    <property type="match status" value="1"/>
</dbReference>
<evidence type="ECO:0000259" key="3">
    <source>
        <dbReference type="PROSITE" id="PS50927"/>
    </source>
</evidence>
<feature type="region of interest" description="Disordered" evidence="2">
    <location>
        <begin position="591"/>
        <end position="615"/>
    </location>
</feature>
<evidence type="ECO:0000313" key="4">
    <source>
        <dbReference type="EMBL" id="WUT87869.1"/>
    </source>
</evidence>
<feature type="compositionally biased region" description="Low complexity" evidence="2">
    <location>
        <begin position="16"/>
        <end position="25"/>
    </location>
</feature>
<gene>
    <name evidence="4" type="ORF">OG515_37010</name>
</gene>
<feature type="domain" description="Bulb-type lectin" evidence="3">
    <location>
        <begin position="1000"/>
        <end position="1104"/>
    </location>
</feature>
<dbReference type="Gene3D" id="2.60.40.10">
    <property type="entry name" value="Immunoglobulins"/>
    <property type="match status" value="1"/>
</dbReference>
<dbReference type="SUPFAM" id="SSF51110">
    <property type="entry name" value="alpha-D-mannose-specific plant lectins"/>
    <property type="match status" value="1"/>
</dbReference>
<dbReference type="EMBL" id="CP109020">
    <property type="protein sequence ID" value="WUT87869.1"/>
    <property type="molecule type" value="Genomic_DNA"/>
</dbReference>
<name>A0ABZ1XWM4_9ACTN</name>
<dbReference type="PROSITE" id="PS50927">
    <property type="entry name" value="BULB_LECTIN"/>
    <property type="match status" value="1"/>
</dbReference>
<dbReference type="InterPro" id="IPR028994">
    <property type="entry name" value="Integrin_alpha_N"/>
</dbReference>
<reference evidence="4" key="1">
    <citation type="submission" date="2022-10" db="EMBL/GenBank/DDBJ databases">
        <title>The complete genomes of actinobacterial strains from the NBC collection.</title>
        <authorList>
            <person name="Joergensen T.S."/>
            <person name="Alvarez Arevalo M."/>
            <person name="Sterndorff E.B."/>
            <person name="Faurdal D."/>
            <person name="Vuksanovic O."/>
            <person name="Mourched A.-S."/>
            <person name="Charusanti P."/>
            <person name="Shaw S."/>
            <person name="Blin K."/>
            <person name="Weber T."/>
        </authorList>
    </citation>
    <scope>NUCLEOTIDE SEQUENCE</scope>
    <source>
        <strain evidence="4">NBC_00668</strain>
        <plasmid evidence="4">unnamed1</plasmid>
    </source>
</reference>
<keyword evidence="4" id="KW-0614">Plasmid</keyword>
<dbReference type="RefSeq" id="WP_329404852.1">
    <property type="nucleotide sequence ID" value="NZ_CP109020.1"/>
</dbReference>
<accession>A0ABZ1XWM4</accession>
<keyword evidence="5" id="KW-1185">Reference proteome</keyword>
<keyword evidence="1" id="KW-0732">Signal</keyword>
<sequence>MAPLPAAAFPQSVSAVAADGSSGSGLPEEERALTAAQASGQPVEVISARTEASDEWANPDGTFSVKRHGSPVRVFRDGAWVDTDPTLVFAADGRVVPKASTVSVMFSGGGDGPLLSGVRDGRTLTLGWPTKLPKPTLADNVATYAEVLPGVDMQLKAEVDGFSQLLVVKTPEAAKNPALETVKYSLQASGLTVAKDSDTGVISATDPAGQAVFASPPPVMWDSTSLSSDGSQVKSGLTAPASTPGSAFDQPAGAKNSLMPASLSGSTLSIVPDRTLLEAADTKYPVFIDPLWSGADYSERQHWTRVYKKWPTNSYYDAKDVARVGFEHETDGVSRSFFQMDTAKLKGAKVIASTFRIKNVWSWSCQARPVQLWETGPISRKTNWNNQPGRVGSEPLKTVDESKGWSSTACPAGKLEFDVTPKMKTVADQGKTSITLGLSATAEDEKGDQPEEDTFSWKKFDPKTAELETKFNRVPEKPDQLGTFPYTSCKAGSSVGNTHVSLHARVRQNDAGPLRARFTVKPAAGGNPVFDESVDATNWSVATTRAIPDADLPTGTYTWSVTATDKQGAPSPASPTCTFSVDRSRPEAPPLISSAEFPNGKQGWPATTGKAKDPGCFTFDPNGVKDVDSIWWWTDTNPSPQKATVGACKAGVASAIIKPPSAGSHFVHAYSVDAAGNQSTPDSYLFYANSRGERDLPGDLNGDGNNDLWSVDSNGTLLTHTGQGNGQFSAASSGGKSFSNAQVTYRGGWRQNSATDLVSLEYDPAQKHKRLWMYANDGDGMLEQSGLGEAALGRELTVACPEIDETLECYTADDHWKDADQIVAAGDLNSDKVTELLVKEGKLLYLYRGDTNLDLSRKGGPVAVGGTDWDKYTVIAPGDTNGDGLPDLWLREIATGDLFASFGRPTADSQPGDEKLDLSKWGSLDPQHSAKIGSGYTTSRYPVLSSIGDVTGDKDDKSNPVPDLWARQADNTMVGWAGRLSGSAVTSFGNSFTIDGSTGGIRIPAGTVITEGQTFKSRSAKLTFTTGTLAITSNAGKTLWTSPSGGAGATAVMQSDGTFAIHKADGTLGWSASSGTANGYALLQDRGNLVVYNSVGQAQWSSGTALQHDYDGDGRDDLADWYDFGDGHDGMHTFLSSSDGSFTSAPKPSTINGDWFAGNMKFTTGDYNGDGRADMAALYSYNDGSVKLFTALGQEGGGFGQPTASWGSPAGHWAFGNMTVRSGDFNGDGRDDLAVWYAYGDGSDRLFTFTADIRGGFNAPLASYYAPAGNYDVRNMQFTTGDFDGDGRSDLGVLYGYSDGHVQMHSFLAREDGGFNDRTASWQATNFQFARTHIVAGDFNGDGKDDIAAWYDQYDGGDALHTFVSNATTDGKFDNPKVGWQAPAGGYYYPNMKIVAGDYDGDGRDDIGAVYGFDNGTVKMLTWRSTGTGFNNPLPGWSTASGWTFDRVHLLNNFS</sequence>
<dbReference type="Gene3D" id="2.40.128.340">
    <property type="match status" value="3"/>
</dbReference>
<evidence type="ECO:0000313" key="5">
    <source>
        <dbReference type="Proteomes" id="UP001432060"/>
    </source>
</evidence>
<feature type="compositionally biased region" description="Polar residues" evidence="2">
    <location>
        <begin position="224"/>
        <end position="245"/>
    </location>
</feature>
<dbReference type="Pfam" id="PF13517">
    <property type="entry name" value="FG-GAP_3"/>
    <property type="match status" value="2"/>
</dbReference>
<dbReference type="InterPro" id="IPR013517">
    <property type="entry name" value="FG-GAP"/>
</dbReference>